<comment type="caution">
    <text evidence="3">The sequence shown here is derived from an EMBL/GenBank/DDBJ whole genome shotgun (WGS) entry which is preliminary data.</text>
</comment>
<dbReference type="InterPro" id="IPR010131">
    <property type="entry name" value="MdtP/NodT-like"/>
</dbReference>
<accession>A0A351U4Q9</accession>
<name>A0A351U4Q9_9BACT</name>
<dbReference type="GO" id="GO:0005886">
    <property type="term" value="C:plasma membrane"/>
    <property type="evidence" value="ECO:0007669"/>
    <property type="project" value="UniProtKB-SubCell"/>
</dbReference>
<organism evidence="3 4">
    <name type="scientific">Syntrophorhabdus aromaticivorans</name>
    <dbReference type="NCBI Taxonomy" id="328301"/>
    <lineage>
        <taxon>Bacteria</taxon>
        <taxon>Pseudomonadati</taxon>
        <taxon>Thermodesulfobacteriota</taxon>
        <taxon>Syntrophorhabdia</taxon>
        <taxon>Syntrophorhabdales</taxon>
        <taxon>Syntrophorhabdaceae</taxon>
        <taxon>Syntrophorhabdus</taxon>
    </lineage>
</organism>
<evidence type="ECO:0000256" key="2">
    <source>
        <dbReference type="RuleBase" id="RU362097"/>
    </source>
</evidence>
<dbReference type="InterPro" id="IPR003423">
    <property type="entry name" value="OMP_efflux"/>
</dbReference>
<keyword evidence="2" id="KW-1134">Transmembrane beta strand</keyword>
<dbReference type="NCBIfam" id="TIGR01845">
    <property type="entry name" value="outer_NodT"/>
    <property type="match status" value="1"/>
</dbReference>
<keyword evidence="2" id="KW-0449">Lipoprotein</keyword>
<dbReference type="EMBL" id="JAAYEE010000180">
    <property type="protein sequence ID" value="NLW35875.1"/>
    <property type="molecule type" value="Genomic_DNA"/>
</dbReference>
<dbReference type="Proteomes" id="UP000777265">
    <property type="component" value="Unassembled WGS sequence"/>
</dbReference>
<dbReference type="PANTHER" id="PTHR30203:SF33">
    <property type="entry name" value="BLR4455 PROTEIN"/>
    <property type="match status" value="1"/>
</dbReference>
<dbReference type="Pfam" id="PF02321">
    <property type="entry name" value="OEP"/>
    <property type="match status" value="2"/>
</dbReference>
<comment type="subcellular location">
    <subcellularLocation>
        <location evidence="2">Cell membrane</location>
        <topology evidence="2">Lipid-anchor</topology>
    </subcellularLocation>
</comment>
<dbReference type="PANTHER" id="PTHR30203">
    <property type="entry name" value="OUTER MEMBRANE CATION EFFLUX PROTEIN"/>
    <property type="match status" value="1"/>
</dbReference>
<dbReference type="SUPFAM" id="SSF56954">
    <property type="entry name" value="Outer membrane efflux proteins (OEP)"/>
    <property type="match status" value="1"/>
</dbReference>
<keyword evidence="2" id="KW-0732">Signal</keyword>
<proteinExistence type="inferred from homology"/>
<comment type="similarity">
    <text evidence="1 2">Belongs to the outer membrane factor (OMF) (TC 1.B.17) family.</text>
</comment>
<dbReference type="STRING" id="909663.GCA_000512235_02016"/>
<keyword evidence="2" id="KW-0812">Transmembrane</keyword>
<gene>
    <name evidence="3" type="ORF">GXY80_10410</name>
</gene>
<evidence type="ECO:0000256" key="1">
    <source>
        <dbReference type="ARBA" id="ARBA00007613"/>
    </source>
</evidence>
<feature type="chain" id="PRO_5041475222" evidence="2">
    <location>
        <begin position="22"/>
        <end position="478"/>
    </location>
</feature>
<evidence type="ECO:0000313" key="4">
    <source>
        <dbReference type="Proteomes" id="UP000777265"/>
    </source>
</evidence>
<dbReference type="GO" id="GO:0015562">
    <property type="term" value="F:efflux transmembrane transporter activity"/>
    <property type="evidence" value="ECO:0007669"/>
    <property type="project" value="InterPro"/>
</dbReference>
<protein>
    <submittedName>
        <fullName evidence="3">Efflux transporter outer membrane subunit</fullName>
    </submittedName>
</protein>
<dbReference type="AlphaFoldDB" id="A0A351U4Q9"/>
<dbReference type="Gene3D" id="1.20.1600.10">
    <property type="entry name" value="Outer membrane efflux proteins (OEP)"/>
    <property type="match status" value="1"/>
</dbReference>
<keyword evidence="2" id="KW-0564">Palmitate</keyword>
<reference evidence="3" key="1">
    <citation type="journal article" date="2020" name="Biotechnol. Biofuels">
        <title>New insights from the biogas microbiome by comprehensive genome-resolved metagenomics of nearly 1600 species originating from multiple anaerobic digesters.</title>
        <authorList>
            <person name="Campanaro S."/>
            <person name="Treu L."/>
            <person name="Rodriguez-R L.M."/>
            <person name="Kovalovszki A."/>
            <person name="Ziels R.M."/>
            <person name="Maus I."/>
            <person name="Zhu X."/>
            <person name="Kougias P.G."/>
            <person name="Basile A."/>
            <person name="Luo G."/>
            <person name="Schluter A."/>
            <person name="Konstantinidis K.T."/>
            <person name="Angelidaki I."/>
        </authorList>
    </citation>
    <scope>NUCLEOTIDE SEQUENCE</scope>
    <source>
        <strain evidence="3">AS06rmzACSIP_7</strain>
    </source>
</reference>
<keyword evidence="2" id="KW-0472">Membrane</keyword>
<feature type="signal peptide" evidence="2">
    <location>
        <begin position="1"/>
        <end position="21"/>
    </location>
</feature>
<dbReference type="Gene3D" id="2.20.200.10">
    <property type="entry name" value="Outer membrane efflux proteins (OEP)"/>
    <property type="match status" value="1"/>
</dbReference>
<sequence>MVRSVLSIILAILCLAGCTMAPRYTRPDAPIPEDWPSGAAYKETEAMAGVPGASELKWQEFFADERLQKVVGMALNNNRDLRIAVLNVERARALYGIRRAELLPTVSAAGSGGKGRVPADLSDTGSSKITEQYSVDLGVLSWEIDLFGRIRSLKDQALEEYLATEHGRRGTQISLISAVAEAYLVLAADREALKLSRSTLAAQEASHNLIRQRYNFGITNELDLRRAQTQVDIARRDVALYMQRAAQDENALNLLAGVPVPKELLPQDLGSVIPPKEISPGISSEVLLRRPDILATEHQLKAVNAGIGAARAAFFPRISLTTTIGTASNDLSRLFKSGSSTWSFTPQAAMPIFDTRLWSALRGAKVEREIAVAQYEKAIQAAFKEVADALAQRGTVEDQLAAQESLVRASTDTYRLSDARYLKGIDSYLSVLDAQRSLFAAEQGLIAVRLARLTNLVTLYKVLGGGDDSSFGAQDAPE</sequence>
<evidence type="ECO:0000313" key="3">
    <source>
        <dbReference type="EMBL" id="NLW35875.1"/>
    </source>
</evidence>
<reference evidence="3" key="2">
    <citation type="submission" date="2020-01" db="EMBL/GenBank/DDBJ databases">
        <authorList>
            <person name="Campanaro S."/>
        </authorList>
    </citation>
    <scope>NUCLEOTIDE SEQUENCE</scope>
    <source>
        <strain evidence="3">AS06rmzACSIP_7</strain>
    </source>
</reference>